<name>A0A2W5FK25_9BURK</name>
<dbReference type="EMBL" id="QFOD01000006">
    <property type="protein sequence ID" value="PZP33256.1"/>
    <property type="molecule type" value="Genomic_DNA"/>
</dbReference>
<accession>A0A2W5FK25</accession>
<evidence type="ECO:0000313" key="2">
    <source>
        <dbReference type="EMBL" id="PZP33256.1"/>
    </source>
</evidence>
<dbReference type="PROSITE" id="PS51257">
    <property type="entry name" value="PROKAR_LIPOPROTEIN"/>
    <property type="match status" value="1"/>
</dbReference>
<organism evidence="2 3">
    <name type="scientific">Roseateles depolymerans</name>
    <dbReference type="NCBI Taxonomy" id="76731"/>
    <lineage>
        <taxon>Bacteria</taxon>
        <taxon>Pseudomonadati</taxon>
        <taxon>Pseudomonadota</taxon>
        <taxon>Betaproteobacteria</taxon>
        <taxon>Burkholderiales</taxon>
        <taxon>Sphaerotilaceae</taxon>
        <taxon>Roseateles</taxon>
    </lineage>
</organism>
<evidence type="ECO:0000256" key="1">
    <source>
        <dbReference type="SAM" id="SignalP"/>
    </source>
</evidence>
<evidence type="ECO:0000313" key="3">
    <source>
        <dbReference type="Proteomes" id="UP000249633"/>
    </source>
</evidence>
<dbReference type="AlphaFoldDB" id="A0A2W5FK25"/>
<dbReference type="Proteomes" id="UP000249633">
    <property type="component" value="Unassembled WGS sequence"/>
</dbReference>
<protein>
    <recommendedName>
        <fullName evidence="4">Lipoprotein</fullName>
    </recommendedName>
</protein>
<reference evidence="2 3" key="1">
    <citation type="submission" date="2017-08" db="EMBL/GenBank/DDBJ databases">
        <title>Infants hospitalized years apart are colonized by the same room-sourced microbial strains.</title>
        <authorList>
            <person name="Brooks B."/>
            <person name="Olm M.R."/>
            <person name="Firek B.A."/>
            <person name="Baker R."/>
            <person name="Thomas B.C."/>
            <person name="Morowitz M.J."/>
            <person name="Banfield J.F."/>
        </authorList>
    </citation>
    <scope>NUCLEOTIDE SEQUENCE [LARGE SCALE GENOMIC DNA]</scope>
    <source>
        <strain evidence="2">S2_012_000_R2_81</strain>
    </source>
</reference>
<feature type="signal peptide" evidence="1">
    <location>
        <begin position="1"/>
        <end position="22"/>
    </location>
</feature>
<feature type="chain" id="PRO_5015943409" description="Lipoprotein" evidence="1">
    <location>
        <begin position="23"/>
        <end position="164"/>
    </location>
</feature>
<gene>
    <name evidence="2" type="ORF">DI603_07705</name>
</gene>
<comment type="caution">
    <text evidence="2">The sequence shown here is derived from an EMBL/GenBank/DDBJ whole genome shotgun (WGS) entry which is preliminary data.</text>
</comment>
<sequence>MKYALCLGALALLGGCASFEPAAPADYTGPTVNVADQIQRRSDQLLHVFEIRRVDGRRLLSSSIATLNANQGRGFSINPIAMTNELPLHASRLQLMATTQWAAPILALTHPTCQTEGEVSFQPQADRHYRVAGRIAPDECSVWVEEIESGQPVTERVTGKGTGR</sequence>
<evidence type="ECO:0008006" key="4">
    <source>
        <dbReference type="Google" id="ProtNLM"/>
    </source>
</evidence>
<proteinExistence type="predicted"/>
<keyword evidence="1" id="KW-0732">Signal</keyword>